<feature type="region of interest" description="Disordered" evidence="1">
    <location>
        <begin position="933"/>
        <end position="953"/>
    </location>
</feature>
<name>A0ABR2JHE5_9PEZI</name>
<feature type="compositionally biased region" description="Polar residues" evidence="1">
    <location>
        <begin position="1164"/>
        <end position="1175"/>
    </location>
</feature>
<feature type="compositionally biased region" description="Basic and acidic residues" evidence="1">
    <location>
        <begin position="1028"/>
        <end position="1037"/>
    </location>
</feature>
<dbReference type="Pfam" id="PF24054">
    <property type="entry name" value="DUF7357"/>
    <property type="match status" value="1"/>
</dbReference>
<feature type="compositionally biased region" description="Basic and acidic residues" evidence="1">
    <location>
        <begin position="1121"/>
        <end position="1131"/>
    </location>
</feature>
<feature type="compositionally biased region" description="Basic residues" evidence="1">
    <location>
        <begin position="1593"/>
        <end position="1603"/>
    </location>
</feature>
<feature type="compositionally biased region" description="Polar residues" evidence="1">
    <location>
        <begin position="1351"/>
        <end position="1365"/>
    </location>
</feature>
<feature type="compositionally biased region" description="Polar residues" evidence="1">
    <location>
        <begin position="1474"/>
        <end position="1493"/>
    </location>
</feature>
<feature type="compositionally biased region" description="Low complexity" evidence="1">
    <location>
        <begin position="464"/>
        <end position="476"/>
    </location>
</feature>
<feature type="compositionally biased region" description="Basic and acidic residues" evidence="1">
    <location>
        <begin position="1511"/>
        <end position="1529"/>
    </location>
</feature>
<feature type="compositionally biased region" description="Acidic residues" evidence="1">
    <location>
        <begin position="149"/>
        <end position="162"/>
    </location>
</feature>
<accession>A0ABR2JHE5</accession>
<feature type="compositionally biased region" description="Polar residues" evidence="1">
    <location>
        <begin position="431"/>
        <end position="442"/>
    </location>
</feature>
<feature type="region of interest" description="Disordered" evidence="1">
    <location>
        <begin position="100"/>
        <end position="291"/>
    </location>
</feature>
<feature type="region of interest" description="Disordered" evidence="1">
    <location>
        <begin position="327"/>
        <end position="667"/>
    </location>
</feature>
<feature type="compositionally biased region" description="Polar residues" evidence="1">
    <location>
        <begin position="1286"/>
        <end position="1299"/>
    </location>
</feature>
<keyword evidence="4" id="KW-1185">Reference proteome</keyword>
<feature type="compositionally biased region" description="Polar residues" evidence="1">
    <location>
        <begin position="1239"/>
        <end position="1263"/>
    </location>
</feature>
<feature type="compositionally biased region" description="Low complexity" evidence="1">
    <location>
        <begin position="1368"/>
        <end position="1384"/>
    </location>
</feature>
<feature type="region of interest" description="Disordered" evidence="1">
    <location>
        <begin position="685"/>
        <end position="762"/>
    </location>
</feature>
<feature type="region of interest" description="Disordered" evidence="1">
    <location>
        <begin position="1113"/>
        <end position="1603"/>
    </location>
</feature>
<proteinExistence type="predicted"/>
<comment type="caution">
    <text evidence="3">The sequence shown here is derived from an EMBL/GenBank/DDBJ whole genome shotgun (WGS) entry which is preliminary data.</text>
</comment>
<gene>
    <name evidence="3" type="ORF">PGQ11_001748</name>
</gene>
<dbReference type="InterPro" id="IPR055781">
    <property type="entry name" value="DUF7357"/>
</dbReference>
<feature type="compositionally biased region" description="Acidic residues" evidence="1">
    <location>
        <begin position="376"/>
        <end position="396"/>
    </location>
</feature>
<feature type="compositionally biased region" description="Basic residues" evidence="1">
    <location>
        <begin position="627"/>
        <end position="639"/>
    </location>
</feature>
<feature type="compositionally biased region" description="Acidic residues" evidence="1">
    <location>
        <begin position="507"/>
        <end position="534"/>
    </location>
</feature>
<feature type="compositionally biased region" description="Low complexity" evidence="1">
    <location>
        <begin position="605"/>
        <end position="620"/>
    </location>
</feature>
<organism evidence="3 4">
    <name type="scientific">Apiospora arundinis</name>
    <dbReference type="NCBI Taxonomy" id="335852"/>
    <lineage>
        <taxon>Eukaryota</taxon>
        <taxon>Fungi</taxon>
        <taxon>Dikarya</taxon>
        <taxon>Ascomycota</taxon>
        <taxon>Pezizomycotina</taxon>
        <taxon>Sordariomycetes</taxon>
        <taxon>Xylariomycetidae</taxon>
        <taxon>Amphisphaeriales</taxon>
        <taxon>Apiosporaceae</taxon>
        <taxon>Apiospora</taxon>
    </lineage>
</organism>
<dbReference type="EMBL" id="JAPCWZ010000002">
    <property type="protein sequence ID" value="KAK8876802.1"/>
    <property type="molecule type" value="Genomic_DNA"/>
</dbReference>
<dbReference type="Proteomes" id="UP001390339">
    <property type="component" value="Unassembled WGS sequence"/>
</dbReference>
<feature type="compositionally biased region" description="Basic and acidic residues" evidence="1">
    <location>
        <begin position="397"/>
        <end position="406"/>
    </location>
</feature>
<feature type="compositionally biased region" description="Basic and acidic residues" evidence="1">
    <location>
        <begin position="327"/>
        <end position="342"/>
    </location>
</feature>
<sequence length="1603" mass="175049">MSQTHLRLNLAIRRNGLPEAKVVWPVPLEENPTVSKLLEQVNDIIPLESSDWGLEDYAVELAGPDGSSFECLHFQLVRTVLKEGDHVRIRPLLTNDLKQRRHSGRHQISSDGKHLIDGIPFGRPLLKAPRGRPSLDIPPRKRRRVAIEEGPDEDSDLEEQDQVQDNPMLLLTNGEENHSGAKRVTINTEPQYLGKELDDEDDEDSDSDFDEDQMDEESDFEDDEDEDEEEEEEKEEGEDQNEDLESEEQDSAQEEDESGRDEEDGRNPPEQPLEESTAPELPESLSTLDGPSLLRTAFPKITVFCDNMLQKCGGNLDLAYKALRKISEPALPRDEFQRRTREQSGQGKAAEDSTSSKTASEGRISTDGPSPTAGPDDQDDLDDDEAGDDEAGDDVDDFVKKFDHRGLPAGSISTAPKPGKNHIVFEEETEPVTSTTNASTKASLAPKPTDGESDDSSDSHSESSDSGSDSDSNSDSGPEETTAKRGVKASAPGNNGAKPDSDSDSSSFDEDSSDSSDEENDEEHSDSESSDEDFAPNSGAKESDSTSESDSDSSSSDSEPEEESSRPQTQSAGHRQPANASLAGSDAAAHPSGKLDPSTANKSLSSSVVPEQPEVPPGSGKQSTKQRNARRRLAARSKRMGTQATDADAEQAGSTSQAELQKSKQDAEKELFEAKRKALLDALNSGGAVIGPDGELEVEDKPEVGDTTTVSQKSNKRRRGERSTPEPAGGDSGDKSVATPASQETDPDASAQKRRRVDLGAGRRMLFGALGLRNPKTKDDESQLRAKLMENVRPLPNARLETNAAENAESLAKDAATDPEALDEDPDAWREKIEYRAVECWYEGVDLSEPPFPFEQRWDPQQRRNGPRKAKKPSAETDTTGHDQEEETSFAGKKRKHDESVQMEEDSYYSYQGQAGSQDENLRLNYDDVEPEQVDKTDNHQTENSIDDGNYSDLDDLPSLPKDLGVLRQLHPGQARVGMVVTWKQFILSEAVSWQPQVLDLTGLVTEIYGDDAFEVILAKRDRHLENPEKQYDEHTGKRIYGRFEAPDDDDEADDEHEDSDEENRRKLSFSVIDGYITMMEPKIRQDPMDSVLSSPMAERRADVTMGNSADEVAKSGEASGNHDHAVDETSKPAFETTMDSQMGNGPAAVDVEEPHPSQEDHSVTNGQSNSSNGQPGQGHRFINVPLSDISQITSSSQRVSGSPEPRSASHQSATDWAAPSSDGVEPDLPDGGPTTPTREQSSVPTTHFNDTNGDILTGTPKSTYPKVIVRPSSASSEHSGRQPDFATTTETPQPNSLKDTTEGERGRLETTDQQQFAEREDSLPPAYSPTGISSPAADVHAQDRGDESDASFSSIPSLSTALRESSQKSSQFFGSQQSQRQSQLPPDLSSENEEFAGSPELPEQQNADEDSNIIPDSFQTAPQSKPNIETSSMAGDEADRRKMLVSSQDQFPAPQVRAGTDISPPPVLRKTKSTSPFVKQRNSPPVPSSSMRHSIPPGTQVVEISSDSSDEGHSSDSQSEHFEDHVIENDGADDETWNPDESTALPDGSGWVQKKRPEKAFPAKKTLGGRKVGYHLSQPARKPKSQTAASVYRKRVKARRNA</sequence>
<evidence type="ECO:0000256" key="1">
    <source>
        <dbReference type="SAM" id="MobiDB-lite"/>
    </source>
</evidence>
<feature type="compositionally biased region" description="Polar residues" evidence="1">
    <location>
        <begin position="1189"/>
        <end position="1201"/>
    </location>
</feature>
<feature type="compositionally biased region" description="Basic and acidic residues" evidence="1">
    <location>
        <begin position="873"/>
        <end position="883"/>
    </location>
</feature>
<feature type="region of interest" description="Disordered" evidence="1">
    <location>
        <begin position="1028"/>
        <end position="1066"/>
    </location>
</feature>
<feature type="compositionally biased region" description="Basic and acidic residues" evidence="1">
    <location>
        <begin position="1153"/>
        <end position="1163"/>
    </location>
</feature>
<feature type="compositionally biased region" description="Low complexity" evidence="1">
    <location>
        <begin position="578"/>
        <end position="589"/>
    </location>
</feature>
<feature type="domain" description="DUF7357" evidence="2">
    <location>
        <begin position="6"/>
        <end position="140"/>
    </location>
</feature>
<feature type="compositionally biased region" description="Polar residues" evidence="1">
    <location>
        <begin position="909"/>
        <end position="919"/>
    </location>
</feature>
<evidence type="ECO:0000259" key="2">
    <source>
        <dbReference type="Pfam" id="PF24054"/>
    </source>
</evidence>
<feature type="region of interest" description="Disordered" evidence="1">
    <location>
        <begin position="849"/>
        <end position="920"/>
    </location>
</feature>
<feature type="compositionally biased region" description="Acidic residues" evidence="1">
    <location>
        <begin position="197"/>
        <end position="264"/>
    </location>
</feature>
<feature type="compositionally biased region" description="Polar residues" evidence="1">
    <location>
        <begin position="1418"/>
        <end position="1434"/>
    </location>
</feature>
<feature type="compositionally biased region" description="Basic and acidic residues" evidence="1">
    <location>
        <begin position="1300"/>
        <end position="1311"/>
    </location>
</feature>
<evidence type="ECO:0000313" key="3">
    <source>
        <dbReference type="EMBL" id="KAK8876802.1"/>
    </source>
</evidence>
<reference evidence="3 4" key="1">
    <citation type="journal article" date="2024" name="IMA Fungus">
        <title>Apiospora arundinis, a panoply of carbohydrate-active enzymes and secondary metabolites.</title>
        <authorList>
            <person name="Sorensen T."/>
            <person name="Petersen C."/>
            <person name="Muurmann A.T."/>
            <person name="Christiansen J.V."/>
            <person name="Brundto M.L."/>
            <person name="Overgaard C.K."/>
            <person name="Boysen A.T."/>
            <person name="Wollenberg R.D."/>
            <person name="Larsen T.O."/>
            <person name="Sorensen J.L."/>
            <person name="Nielsen K.L."/>
            <person name="Sondergaard T.E."/>
        </authorList>
    </citation>
    <scope>NUCLEOTIDE SEQUENCE [LARGE SCALE GENOMIC DNA]</scope>
    <source>
        <strain evidence="3 4">AAU 773</strain>
    </source>
</reference>
<feature type="compositionally biased region" description="Acidic residues" evidence="1">
    <location>
        <begin position="1047"/>
        <end position="1062"/>
    </location>
</feature>
<evidence type="ECO:0000313" key="4">
    <source>
        <dbReference type="Proteomes" id="UP001390339"/>
    </source>
</evidence>
<protein>
    <submittedName>
        <fullName evidence="3">Clumping factor b protein</fullName>
    </submittedName>
</protein>
<feature type="region of interest" description="Disordered" evidence="1">
    <location>
        <begin position="790"/>
        <end position="828"/>
    </location>
</feature>